<gene>
    <name evidence="1" type="ORF">FYK34_10970</name>
</gene>
<dbReference type="KEGG" id="chrm:FYK34_10970"/>
<accession>A0A5C1DH01</accession>
<reference evidence="1 2" key="1">
    <citation type="submission" date="2019-08" db="EMBL/GenBank/DDBJ databases">
        <title>Chromobacterium paludis, a novel bacterium isolated from a Maryland marsh pond.</title>
        <authorList>
            <person name="Blackburn M.B."/>
            <person name="Gundersen-Rindal D.E."/>
        </authorList>
    </citation>
    <scope>NUCLEOTIDE SEQUENCE [LARGE SCALE GENOMIC DNA]</scope>
    <source>
        <strain evidence="2">IIBBL 257-1</strain>
    </source>
</reference>
<protein>
    <submittedName>
        <fullName evidence="1">DUF3775 domain-containing protein</fullName>
    </submittedName>
</protein>
<keyword evidence="2" id="KW-1185">Reference proteome</keyword>
<evidence type="ECO:0000313" key="1">
    <source>
        <dbReference type="EMBL" id="QEL56040.1"/>
    </source>
</evidence>
<dbReference type="Proteomes" id="UP000322079">
    <property type="component" value="Chromosome"/>
</dbReference>
<dbReference type="RefSeq" id="WP_149296395.1">
    <property type="nucleotide sequence ID" value="NZ_CP043473.1"/>
</dbReference>
<name>A0A5C1DH01_9NEIS</name>
<evidence type="ECO:0000313" key="2">
    <source>
        <dbReference type="Proteomes" id="UP000322079"/>
    </source>
</evidence>
<sequence length="128" mass="14133">MNKLRVLLASPRLKEIMSLAERRASDAGPCQSISFGIGKMPVLPEEKQSAKDLDNAIANLTTAEAYDFIVLMYLGRDELGDSTVPQMVDYLRGLSMQWDDNGVRASLAEKMPLAVYLQRGIEKVLSVS</sequence>
<dbReference type="EMBL" id="CP043473">
    <property type="protein sequence ID" value="QEL56040.1"/>
    <property type="molecule type" value="Genomic_DNA"/>
</dbReference>
<organism evidence="1 2">
    <name type="scientific">Chromobacterium paludis</name>
    <dbReference type="NCBI Taxonomy" id="2605945"/>
    <lineage>
        <taxon>Bacteria</taxon>
        <taxon>Pseudomonadati</taxon>
        <taxon>Pseudomonadota</taxon>
        <taxon>Betaproteobacteria</taxon>
        <taxon>Neisseriales</taxon>
        <taxon>Chromobacteriaceae</taxon>
        <taxon>Chromobacterium</taxon>
    </lineage>
</organism>
<dbReference type="AlphaFoldDB" id="A0A5C1DH01"/>
<proteinExistence type="predicted"/>